<organism evidence="1 2">
    <name type="scientific">Brachionus plicatilis</name>
    <name type="common">Marine rotifer</name>
    <name type="synonym">Brachionus muelleri</name>
    <dbReference type="NCBI Taxonomy" id="10195"/>
    <lineage>
        <taxon>Eukaryota</taxon>
        <taxon>Metazoa</taxon>
        <taxon>Spiralia</taxon>
        <taxon>Gnathifera</taxon>
        <taxon>Rotifera</taxon>
        <taxon>Eurotatoria</taxon>
        <taxon>Monogononta</taxon>
        <taxon>Pseudotrocha</taxon>
        <taxon>Ploima</taxon>
        <taxon>Brachionidae</taxon>
        <taxon>Brachionus</taxon>
    </lineage>
</organism>
<accession>A0A3M7RES5</accession>
<gene>
    <name evidence="1" type="ORF">BpHYR1_046547</name>
</gene>
<dbReference type="EMBL" id="REGN01003551">
    <property type="protein sequence ID" value="RNA22020.1"/>
    <property type="molecule type" value="Genomic_DNA"/>
</dbReference>
<name>A0A3M7RES5_BRAPC</name>
<evidence type="ECO:0000313" key="1">
    <source>
        <dbReference type="EMBL" id="RNA22020.1"/>
    </source>
</evidence>
<dbReference type="AlphaFoldDB" id="A0A3M7RES5"/>
<dbReference type="Proteomes" id="UP000276133">
    <property type="component" value="Unassembled WGS sequence"/>
</dbReference>
<keyword evidence="2" id="KW-1185">Reference proteome</keyword>
<sequence>MSKIDSFYMNAAKSFQNFAFKINLNITTREGLVMIYLPIEKKIKIEILNFIIRCPRSKKKFRYLT</sequence>
<proteinExistence type="predicted"/>
<protein>
    <submittedName>
        <fullName evidence="1">Uncharacterized protein</fullName>
    </submittedName>
</protein>
<reference evidence="1 2" key="1">
    <citation type="journal article" date="2018" name="Sci. Rep.">
        <title>Genomic signatures of local adaptation to the degree of environmental predictability in rotifers.</title>
        <authorList>
            <person name="Franch-Gras L."/>
            <person name="Hahn C."/>
            <person name="Garcia-Roger E.M."/>
            <person name="Carmona M.J."/>
            <person name="Serra M."/>
            <person name="Gomez A."/>
        </authorList>
    </citation>
    <scope>NUCLEOTIDE SEQUENCE [LARGE SCALE GENOMIC DNA]</scope>
    <source>
        <strain evidence="1">HYR1</strain>
    </source>
</reference>
<evidence type="ECO:0000313" key="2">
    <source>
        <dbReference type="Proteomes" id="UP000276133"/>
    </source>
</evidence>
<comment type="caution">
    <text evidence="1">The sequence shown here is derived from an EMBL/GenBank/DDBJ whole genome shotgun (WGS) entry which is preliminary data.</text>
</comment>